<evidence type="ECO:0000256" key="4">
    <source>
        <dbReference type="ARBA" id="ARBA00022679"/>
    </source>
</evidence>
<dbReference type="InterPro" id="IPR003358">
    <property type="entry name" value="tRNA_(Gua-N-7)_MeTrfase_Trmb"/>
</dbReference>
<accession>A0A3B0SEQ8</accession>
<dbReference type="Gene3D" id="3.40.50.150">
    <property type="entry name" value="Vaccinia Virus protein VP39"/>
    <property type="match status" value="1"/>
</dbReference>
<name>A0A3B0SEQ8_9ZZZZ</name>
<organism evidence="7">
    <name type="scientific">hydrothermal vent metagenome</name>
    <dbReference type="NCBI Taxonomy" id="652676"/>
    <lineage>
        <taxon>unclassified sequences</taxon>
        <taxon>metagenomes</taxon>
        <taxon>ecological metagenomes</taxon>
    </lineage>
</organism>
<dbReference type="SUPFAM" id="SSF53335">
    <property type="entry name" value="S-adenosyl-L-methionine-dependent methyltransferases"/>
    <property type="match status" value="1"/>
</dbReference>
<dbReference type="PANTHER" id="PTHR23417:SF14">
    <property type="entry name" value="PENTACOTRIPEPTIDE-REPEAT REGION OF PRORP DOMAIN-CONTAINING PROTEIN"/>
    <property type="match status" value="1"/>
</dbReference>
<proteinExistence type="predicted"/>
<dbReference type="PANTHER" id="PTHR23417">
    <property type="entry name" value="3-DEOXY-D-MANNO-OCTULOSONIC-ACID TRANSFERASE/TRNA GUANINE-N 7 - -METHYLTRANSFERASE"/>
    <property type="match status" value="1"/>
</dbReference>
<feature type="non-terminal residue" evidence="7">
    <location>
        <position position="158"/>
    </location>
</feature>
<dbReference type="AlphaFoldDB" id="A0A3B0SEQ8"/>
<dbReference type="GO" id="GO:0008176">
    <property type="term" value="F:tRNA (guanine(46)-N7)-methyltransferase activity"/>
    <property type="evidence" value="ECO:0007669"/>
    <property type="project" value="UniProtKB-EC"/>
</dbReference>
<reference evidence="7" key="1">
    <citation type="submission" date="2018-06" db="EMBL/GenBank/DDBJ databases">
        <authorList>
            <person name="Zhirakovskaya E."/>
        </authorList>
    </citation>
    <scope>NUCLEOTIDE SEQUENCE</scope>
</reference>
<dbReference type="NCBIfam" id="TIGR00091">
    <property type="entry name" value="tRNA (guanosine(46)-N7)-methyltransferase TrmB"/>
    <property type="match status" value="1"/>
</dbReference>
<dbReference type="Pfam" id="PF02390">
    <property type="entry name" value="Methyltransf_4"/>
    <property type="match status" value="1"/>
</dbReference>
<dbReference type="InterPro" id="IPR029063">
    <property type="entry name" value="SAM-dependent_MTases_sf"/>
</dbReference>
<keyword evidence="5" id="KW-0949">S-adenosyl-L-methionine</keyword>
<sequence length="158" mass="18073">MRPKQLGLLQNLLPKLSVPDGTGIDADTWPQAQQLWVEIGIGGGEHFVFQATNNPDVQLIGFEPFQNGMAKALGSVAREELRNVSLEMQDARTVLERFADASIDRLFILYPDPWPKRRHWKRRIITPDFVTELARLLKPGAELRFVSDIAHYQQWALR</sequence>
<dbReference type="GO" id="GO:0043527">
    <property type="term" value="C:tRNA methyltransferase complex"/>
    <property type="evidence" value="ECO:0007669"/>
    <property type="project" value="TreeGrafter"/>
</dbReference>
<evidence type="ECO:0000256" key="2">
    <source>
        <dbReference type="ARBA" id="ARBA00011977"/>
    </source>
</evidence>
<evidence type="ECO:0000313" key="7">
    <source>
        <dbReference type="EMBL" id="VAW01042.1"/>
    </source>
</evidence>
<evidence type="ECO:0000256" key="5">
    <source>
        <dbReference type="ARBA" id="ARBA00022691"/>
    </source>
</evidence>
<keyword evidence="6" id="KW-0819">tRNA processing</keyword>
<dbReference type="EC" id="2.1.1.33" evidence="2"/>
<dbReference type="PROSITE" id="PS51625">
    <property type="entry name" value="SAM_MT_TRMB"/>
    <property type="match status" value="1"/>
</dbReference>
<dbReference type="EMBL" id="UOEE01000310">
    <property type="protein sequence ID" value="VAW01042.1"/>
    <property type="molecule type" value="Genomic_DNA"/>
</dbReference>
<comment type="catalytic activity">
    <reaction evidence="1">
        <text>guanosine(46) in tRNA + S-adenosyl-L-methionine = N(7)-methylguanosine(46) in tRNA + S-adenosyl-L-homocysteine</text>
        <dbReference type="Rhea" id="RHEA:42708"/>
        <dbReference type="Rhea" id="RHEA-COMP:10188"/>
        <dbReference type="Rhea" id="RHEA-COMP:10189"/>
        <dbReference type="ChEBI" id="CHEBI:57856"/>
        <dbReference type="ChEBI" id="CHEBI:59789"/>
        <dbReference type="ChEBI" id="CHEBI:74269"/>
        <dbReference type="ChEBI" id="CHEBI:74480"/>
        <dbReference type="EC" id="2.1.1.33"/>
    </reaction>
</comment>
<evidence type="ECO:0000256" key="6">
    <source>
        <dbReference type="ARBA" id="ARBA00022694"/>
    </source>
</evidence>
<gene>
    <name evidence="7" type="ORF">MNBD_ALPHA06-2224</name>
</gene>
<dbReference type="CDD" id="cd02440">
    <property type="entry name" value="AdoMet_MTases"/>
    <property type="match status" value="1"/>
</dbReference>
<keyword evidence="4 7" id="KW-0808">Transferase</keyword>
<keyword evidence="3 7" id="KW-0489">Methyltransferase</keyword>
<evidence type="ECO:0000256" key="1">
    <source>
        <dbReference type="ARBA" id="ARBA00000142"/>
    </source>
</evidence>
<protein>
    <recommendedName>
        <fullName evidence="2">tRNA (guanine(46)-N(7))-methyltransferase</fullName>
        <ecNumber evidence="2">2.1.1.33</ecNumber>
    </recommendedName>
</protein>
<evidence type="ECO:0000256" key="3">
    <source>
        <dbReference type="ARBA" id="ARBA00022603"/>
    </source>
</evidence>